<name>A0A8T1KF27_9STRA</name>
<proteinExistence type="predicted"/>
<reference evidence="1" key="1">
    <citation type="submission" date="2018-05" db="EMBL/GenBank/DDBJ databases">
        <title>Effector identification in a new, highly contiguous assembly of the strawberry crown rot pathogen Phytophthora cactorum.</title>
        <authorList>
            <person name="Armitage A.D."/>
            <person name="Nellist C.F."/>
            <person name="Bates H."/>
            <person name="Vickerstaff R.J."/>
            <person name="Harrison R.J."/>
        </authorList>
    </citation>
    <scope>NUCLEOTIDE SEQUENCE</scope>
    <source>
        <strain evidence="1">P421</strain>
    </source>
</reference>
<organism evidence="1 2">
    <name type="scientific">Phytophthora cactorum</name>
    <dbReference type="NCBI Taxonomy" id="29920"/>
    <lineage>
        <taxon>Eukaryota</taxon>
        <taxon>Sar</taxon>
        <taxon>Stramenopiles</taxon>
        <taxon>Oomycota</taxon>
        <taxon>Peronosporomycetes</taxon>
        <taxon>Peronosporales</taxon>
        <taxon>Peronosporaceae</taxon>
        <taxon>Phytophthora</taxon>
    </lineage>
</organism>
<accession>A0A8T1KF27</accession>
<dbReference type="Proteomes" id="UP000760860">
    <property type="component" value="Unassembled WGS sequence"/>
</dbReference>
<protein>
    <submittedName>
        <fullName evidence="1">Uncharacterized protein</fullName>
    </submittedName>
</protein>
<gene>
    <name evidence="1" type="ORF">PC129_g15551</name>
</gene>
<dbReference type="AlphaFoldDB" id="A0A8T1KF27"/>
<evidence type="ECO:0000313" key="1">
    <source>
        <dbReference type="EMBL" id="KAG3213509.1"/>
    </source>
</evidence>
<dbReference type="EMBL" id="RCMV01000725">
    <property type="protein sequence ID" value="KAG3213509.1"/>
    <property type="molecule type" value="Genomic_DNA"/>
</dbReference>
<evidence type="ECO:0000313" key="2">
    <source>
        <dbReference type="Proteomes" id="UP000760860"/>
    </source>
</evidence>
<comment type="caution">
    <text evidence="1">The sequence shown here is derived from an EMBL/GenBank/DDBJ whole genome shotgun (WGS) entry which is preliminary data.</text>
</comment>
<sequence length="85" mass="9903">MWGSSGDDTRQRFGIDATRPVLAKWYKFTEQWVNVTLKQTSGGQFTAADFTRLLLVRSGEKMCWRLEALFKHVDICRWFRETGAV</sequence>